<evidence type="ECO:0000256" key="1">
    <source>
        <dbReference type="SAM" id="SignalP"/>
    </source>
</evidence>
<dbReference type="GeneID" id="108682966"/>
<dbReference type="AlphaFoldDB" id="A0A8B7PR45"/>
<proteinExistence type="predicted"/>
<sequence>MTRQSLFVCVLGMGLLMGAVGQTPELGFCGVYETSGNFSAELIAQIENSEARFSFILSSGSSGGCKKLQLYSTGIYFYQTTDTLGNPLNVSSTVTMKPHSSSSPATIALSGLPFTELGALLGSVTFNVLVAEKEKLVLLSCYNVGLIRFRQLHVLVAEEVSSSLSPHAVQTELISMKVPLASSLKQLPRSCFSSFSKSK</sequence>
<gene>
    <name evidence="3" type="primary">LOC108682966</name>
</gene>
<dbReference type="RefSeq" id="XP_018027722.1">
    <property type="nucleotide sequence ID" value="XM_018172233.2"/>
</dbReference>
<protein>
    <submittedName>
        <fullName evidence="3">Uncharacterized protein LOC108682966</fullName>
    </submittedName>
</protein>
<reference evidence="3" key="1">
    <citation type="submission" date="2025-08" db="UniProtKB">
        <authorList>
            <consortium name="RefSeq"/>
        </authorList>
    </citation>
    <scope>IDENTIFICATION</scope>
    <source>
        <tissue evidence="3">Whole organism</tissue>
    </source>
</reference>
<dbReference type="Proteomes" id="UP000694843">
    <property type="component" value="Unplaced"/>
</dbReference>
<feature type="signal peptide" evidence="1">
    <location>
        <begin position="1"/>
        <end position="21"/>
    </location>
</feature>
<organism evidence="2 3">
    <name type="scientific">Hyalella azteca</name>
    <name type="common">Amphipod</name>
    <dbReference type="NCBI Taxonomy" id="294128"/>
    <lineage>
        <taxon>Eukaryota</taxon>
        <taxon>Metazoa</taxon>
        <taxon>Ecdysozoa</taxon>
        <taxon>Arthropoda</taxon>
        <taxon>Crustacea</taxon>
        <taxon>Multicrustacea</taxon>
        <taxon>Malacostraca</taxon>
        <taxon>Eumalacostraca</taxon>
        <taxon>Peracarida</taxon>
        <taxon>Amphipoda</taxon>
        <taxon>Senticaudata</taxon>
        <taxon>Talitrida</taxon>
        <taxon>Talitroidea</taxon>
        <taxon>Hyalellidae</taxon>
        <taxon>Hyalella</taxon>
    </lineage>
</organism>
<evidence type="ECO:0000313" key="2">
    <source>
        <dbReference type="Proteomes" id="UP000694843"/>
    </source>
</evidence>
<feature type="chain" id="PRO_5034372464" evidence="1">
    <location>
        <begin position="22"/>
        <end position="199"/>
    </location>
</feature>
<name>A0A8B7PR45_HYAAZ</name>
<keyword evidence="1" id="KW-0732">Signal</keyword>
<evidence type="ECO:0000313" key="3">
    <source>
        <dbReference type="RefSeq" id="XP_018027722.1"/>
    </source>
</evidence>
<dbReference type="KEGG" id="hazt:108682966"/>
<accession>A0A8B7PR45</accession>
<keyword evidence="2" id="KW-1185">Reference proteome</keyword>